<reference evidence="6" key="1">
    <citation type="submission" date="2016-11" db="EMBL/GenBank/DDBJ databases">
        <authorList>
            <person name="Varghese N."/>
            <person name="Submissions S."/>
        </authorList>
    </citation>
    <scope>NUCLEOTIDE SEQUENCE [LARGE SCALE GENOMIC DNA]</scope>
    <source>
        <strain evidence="6">CGMCC 1.7063</strain>
    </source>
</reference>
<dbReference type="STRING" id="494016.SAMN04487965_3295"/>
<dbReference type="Gene3D" id="3.30.9.10">
    <property type="entry name" value="D-Amino Acid Oxidase, subunit A, domain 2"/>
    <property type="match status" value="1"/>
</dbReference>
<evidence type="ECO:0000256" key="1">
    <source>
        <dbReference type="ARBA" id="ARBA00004948"/>
    </source>
</evidence>
<dbReference type="Proteomes" id="UP000184170">
    <property type="component" value="Unassembled WGS sequence"/>
</dbReference>
<name>A0A1M5H472_9GAMM</name>
<dbReference type="GO" id="GO:0009229">
    <property type="term" value="P:thiamine diphosphate biosynthetic process"/>
    <property type="evidence" value="ECO:0007669"/>
    <property type="project" value="UniProtKB-UniPathway"/>
</dbReference>
<dbReference type="EMBL" id="FQVA01000007">
    <property type="protein sequence ID" value="SHG10686.1"/>
    <property type="molecule type" value="Genomic_DNA"/>
</dbReference>
<evidence type="ECO:0000259" key="4">
    <source>
        <dbReference type="Pfam" id="PF01266"/>
    </source>
</evidence>
<evidence type="ECO:0000313" key="5">
    <source>
        <dbReference type="EMBL" id="SHG10686.1"/>
    </source>
</evidence>
<keyword evidence="3" id="KW-0560">Oxidoreductase</keyword>
<evidence type="ECO:0000256" key="2">
    <source>
        <dbReference type="ARBA" id="ARBA00022977"/>
    </source>
</evidence>
<accession>A0A1M5H472</accession>
<comment type="pathway">
    <text evidence="1">Cofactor biosynthesis; thiamine diphosphate biosynthesis.</text>
</comment>
<dbReference type="Pfam" id="PF01266">
    <property type="entry name" value="DAO"/>
    <property type="match status" value="1"/>
</dbReference>
<dbReference type="GO" id="GO:0005737">
    <property type="term" value="C:cytoplasm"/>
    <property type="evidence" value="ECO:0007669"/>
    <property type="project" value="TreeGrafter"/>
</dbReference>
<dbReference type="SUPFAM" id="SSF51905">
    <property type="entry name" value="FAD/NAD(P)-binding domain"/>
    <property type="match status" value="1"/>
</dbReference>
<evidence type="ECO:0000313" key="6">
    <source>
        <dbReference type="Proteomes" id="UP000184170"/>
    </source>
</evidence>
<dbReference type="InterPro" id="IPR036188">
    <property type="entry name" value="FAD/NAD-bd_sf"/>
</dbReference>
<dbReference type="SUPFAM" id="SSF54373">
    <property type="entry name" value="FAD-linked reductases, C-terminal domain"/>
    <property type="match status" value="1"/>
</dbReference>
<dbReference type="NCBIfam" id="TIGR02352">
    <property type="entry name" value="thiamin_ThiO"/>
    <property type="match status" value="1"/>
</dbReference>
<feature type="domain" description="FAD dependent oxidoreductase" evidence="4">
    <location>
        <begin position="46"/>
        <end position="377"/>
    </location>
</feature>
<dbReference type="GO" id="GO:0009228">
    <property type="term" value="P:thiamine biosynthetic process"/>
    <property type="evidence" value="ECO:0007669"/>
    <property type="project" value="UniProtKB-KW"/>
</dbReference>
<dbReference type="AlphaFoldDB" id="A0A1M5H472"/>
<keyword evidence="6" id="KW-1185">Reference proteome</keyword>
<dbReference type="InterPro" id="IPR006076">
    <property type="entry name" value="FAD-dep_OxRdtase"/>
</dbReference>
<dbReference type="PANTHER" id="PTHR13847">
    <property type="entry name" value="SARCOSINE DEHYDROGENASE-RELATED"/>
    <property type="match status" value="1"/>
</dbReference>
<dbReference type="Gene3D" id="3.50.50.60">
    <property type="entry name" value="FAD/NAD(P)-binding domain"/>
    <property type="match status" value="1"/>
</dbReference>
<keyword evidence="2" id="KW-0784">Thiamine biosynthesis</keyword>
<organism evidence="5 6">
    <name type="scientific">Microbulbifer donghaiensis</name>
    <dbReference type="NCBI Taxonomy" id="494016"/>
    <lineage>
        <taxon>Bacteria</taxon>
        <taxon>Pseudomonadati</taxon>
        <taxon>Pseudomonadota</taxon>
        <taxon>Gammaproteobacteria</taxon>
        <taxon>Cellvibrionales</taxon>
        <taxon>Microbulbiferaceae</taxon>
        <taxon>Microbulbifer</taxon>
    </lineage>
</organism>
<dbReference type="InterPro" id="IPR012727">
    <property type="entry name" value="Gly_oxidase_ThiO"/>
</dbReference>
<protein>
    <submittedName>
        <fullName evidence="5">Glycine oxidase</fullName>
    </submittedName>
</protein>
<dbReference type="UniPathway" id="UPA00060"/>
<dbReference type="GO" id="GO:0050660">
    <property type="term" value="F:flavin adenine dinucleotide binding"/>
    <property type="evidence" value="ECO:0007669"/>
    <property type="project" value="InterPro"/>
</dbReference>
<sequence>MAANALSRRSGAQNLQSGSLWRAFPQGLVAKIDGILSVKCETKPSIAIAGGGLMGRLLAWRLSLQDFDISLYEAGDLSTPSGACWAAAGMISPLSELVHSEREIYVLGVQSLELWPGWAEQLEAQSGRSVQFRSLGSVLVAHGQDKSELLQFQRELRGKLNGDISACVQPLGADELRQLEPALENFEQGLYLRGEGDINNRRLLPILLNVLRQQGVSLKERTPVSCHGYQLEHAEGRARFDCVIDCRGLGAREQIQGLRGVRGEVLVVQTREVALQRPVRLLHPRYKLYAVPRGDGHTVIGATEIESEDMSPISVRSTMELSSALYSLHPAFAEARIVETRVNCRPATMDNLPYVHCEPGLVRVNGLHRHGYLLAPALVANIEKLVTEQVLQVA</sequence>
<dbReference type="GO" id="GO:0016491">
    <property type="term" value="F:oxidoreductase activity"/>
    <property type="evidence" value="ECO:0007669"/>
    <property type="project" value="UniProtKB-KW"/>
</dbReference>
<dbReference type="PANTHER" id="PTHR13847:SF289">
    <property type="entry name" value="GLYCINE OXIDASE"/>
    <property type="match status" value="1"/>
</dbReference>
<evidence type="ECO:0000256" key="3">
    <source>
        <dbReference type="ARBA" id="ARBA00023002"/>
    </source>
</evidence>
<gene>
    <name evidence="5" type="ORF">SAMN04487965_3295</name>
</gene>
<proteinExistence type="predicted"/>